<proteinExistence type="predicted"/>
<gene>
    <name evidence="1" type="ORF">SAMN06265219_112155</name>
</gene>
<sequence length="190" mass="21503">MKYRIYCGIVLIIGIGIVFGSCNSNSETEESLPILKQGSTPLPHLSEQEYQAFTNSMDFEALKPILVQAQVEADSIYAAVMSVRDSSESKYTYYIRELTFSKEAIDRADGDIQPYFFEITPTGEPNNIIRVVIAYVPASDLDFNQMTNWIKPRTQLQYINKEEVDADLSDCLYEITLAGNSIYDQFSLCD</sequence>
<protein>
    <submittedName>
        <fullName evidence="1">Uncharacterized protein</fullName>
    </submittedName>
</protein>
<dbReference type="AlphaFoldDB" id="A0A521EM84"/>
<evidence type="ECO:0000313" key="1">
    <source>
        <dbReference type="EMBL" id="SMO85033.1"/>
    </source>
</evidence>
<accession>A0A521EM84</accession>
<dbReference type="RefSeq" id="WP_142455299.1">
    <property type="nucleotide sequence ID" value="NZ_FXTP01000012.1"/>
</dbReference>
<dbReference type="EMBL" id="FXTP01000012">
    <property type="protein sequence ID" value="SMO85033.1"/>
    <property type="molecule type" value="Genomic_DNA"/>
</dbReference>
<reference evidence="1 2" key="1">
    <citation type="submission" date="2017-05" db="EMBL/GenBank/DDBJ databases">
        <authorList>
            <person name="Varghese N."/>
            <person name="Submissions S."/>
        </authorList>
    </citation>
    <scope>NUCLEOTIDE SEQUENCE [LARGE SCALE GENOMIC DNA]</scope>
    <source>
        <strain evidence="1 2">DSM 21985</strain>
    </source>
</reference>
<name>A0A521EM84_9BACT</name>
<keyword evidence="2" id="KW-1185">Reference proteome</keyword>
<organism evidence="1 2">
    <name type="scientific">Gracilimonas mengyeensis</name>
    <dbReference type="NCBI Taxonomy" id="1302730"/>
    <lineage>
        <taxon>Bacteria</taxon>
        <taxon>Pseudomonadati</taxon>
        <taxon>Balneolota</taxon>
        <taxon>Balneolia</taxon>
        <taxon>Balneolales</taxon>
        <taxon>Balneolaceae</taxon>
        <taxon>Gracilimonas</taxon>
    </lineage>
</organism>
<evidence type="ECO:0000313" key="2">
    <source>
        <dbReference type="Proteomes" id="UP000317557"/>
    </source>
</evidence>
<dbReference type="Proteomes" id="UP000317557">
    <property type="component" value="Unassembled WGS sequence"/>
</dbReference>
<dbReference type="PROSITE" id="PS51257">
    <property type="entry name" value="PROKAR_LIPOPROTEIN"/>
    <property type="match status" value="1"/>
</dbReference>